<gene>
    <name evidence="2" type="ORF">RIF29_13984</name>
</gene>
<sequence length="93" mass="10086">MESDLDLDFALQEALAASPSSSTLPNLQQQKPLPDDAVLNPTYSPTALSKKSRTPLVGKFCAQPKGDSDIDEDEPQTQIVDDVDLMVTLLRIS</sequence>
<evidence type="ECO:0000313" key="3">
    <source>
        <dbReference type="Proteomes" id="UP001372338"/>
    </source>
</evidence>
<reference evidence="2 3" key="1">
    <citation type="submission" date="2024-01" db="EMBL/GenBank/DDBJ databases">
        <title>The genomes of 5 underutilized Papilionoideae crops provide insights into root nodulation and disease resistanc.</title>
        <authorList>
            <person name="Yuan L."/>
        </authorList>
    </citation>
    <scope>NUCLEOTIDE SEQUENCE [LARGE SCALE GENOMIC DNA]</scope>
    <source>
        <strain evidence="2">ZHUSHIDOU_FW_LH</strain>
        <tissue evidence="2">Leaf</tissue>
    </source>
</reference>
<organism evidence="2 3">
    <name type="scientific">Crotalaria pallida</name>
    <name type="common">Smooth rattlebox</name>
    <name type="synonym">Crotalaria striata</name>
    <dbReference type="NCBI Taxonomy" id="3830"/>
    <lineage>
        <taxon>Eukaryota</taxon>
        <taxon>Viridiplantae</taxon>
        <taxon>Streptophyta</taxon>
        <taxon>Embryophyta</taxon>
        <taxon>Tracheophyta</taxon>
        <taxon>Spermatophyta</taxon>
        <taxon>Magnoliopsida</taxon>
        <taxon>eudicotyledons</taxon>
        <taxon>Gunneridae</taxon>
        <taxon>Pentapetalae</taxon>
        <taxon>rosids</taxon>
        <taxon>fabids</taxon>
        <taxon>Fabales</taxon>
        <taxon>Fabaceae</taxon>
        <taxon>Papilionoideae</taxon>
        <taxon>50 kb inversion clade</taxon>
        <taxon>genistoids sensu lato</taxon>
        <taxon>core genistoids</taxon>
        <taxon>Crotalarieae</taxon>
        <taxon>Crotalaria</taxon>
    </lineage>
</organism>
<evidence type="ECO:0000313" key="2">
    <source>
        <dbReference type="EMBL" id="KAK7272939.1"/>
    </source>
</evidence>
<protein>
    <submittedName>
        <fullName evidence="2">Uncharacterized protein</fullName>
    </submittedName>
</protein>
<keyword evidence="3" id="KW-1185">Reference proteome</keyword>
<proteinExistence type="predicted"/>
<name>A0AAN9FAX9_CROPI</name>
<dbReference type="EMBL" id="JAYWIO010000003">
    <property type="protein sequence ID" value="KAK7272939.1"/>
    <property type="molecule type" value="Genomic_DNA"/>
</dbReference>
<comment type="caution">
    <text evidence="2">The sequence shown here is derived from an EMBL/GenBank/DDBJ whole genome shotgun (WGS) entry which is preliminary data.</text>
</comment>
<evidence type="ECO:0000256" key="1">
    <source>
        <dbReference type="SAM" id="MobiDB-lite"/>
    </source>
</evidence>
<dbReference type="Proteomes" id="UP001372338">
    <property type="component" value="Unassembled WGS sequence"/>
</dbReference>
<feature type="region of interest" description="Disordered" evidence="1">
    <location>
        <begin position="17"/>
        <end position="55"/>
    </location>
</feature>
<accession>A0AAN9FAX9</accession>
<dbReference type="AlphaFoldDB" id="A0AAN9FAX9"/>